<keyword evidence="7" id="KW-0732">Signal</keyword>
<evidence type="ECO:0000256" key="7">
    <source>
        <dbReference type="SAM" id="SignalP"/>
    </source>
</evidence>
<dbReference type="PROSITE" id="PS00146">
    <property type="entry name" value="BETA_LACTAMASE_A"/>
    <property type="match status" value="1"/>
</dbReference>
<reference evidence="9 10" key="1">
    <citation type="submission" date="2016-07" db="EMBL/GenBank/DDBJ databases">
        <title>Genome analysis of Burkholderia fungorum ES3-20.</title>
        <authorList>
            <person name="Xu D."/>
            <person name="Yao R."/>
            <person name="Zheng S."/>
        </authorList>
    </citation>
    <scope>NUCLEOTIDE SEQUENCE [LARGE SCALE GENOMIC DNA]</scope>
    <source>
        <strain evidence="9 10">ES3-20</strain>
    </source>
</reference>
<dbReference type="Pfam" id="PF13354">
    <property type="entry name" value="Beta-lactamase2"/>
    <property type="match status" value="1"/>
</dbReference>
<dbReference type="SUPFAM" id="SSF56601">
    <property type="entry name" value="beta-lactamase/transpeptidase-like"/>
    <property type="match status" value="1"/>
</dbReference>
<dbReference type="GO" id="GO:0008800">
    <property type="term" value="F:beta-lactamase activity"/>
    <property type="evidence" value="ECO:0007669"/>
    <property type="project" value="UniProtKB-UniRule"/>
</dbReference>
<dbReference type="Proteomes" id="UP000283709">
    <property type="component" value="Unassembled WGS sequence"/>
</dbReference>
<dbReference type="OrthoDB" id="9784149at2"/>
<evidence type="ECO:0000256" key="4">
    <source>
        <dbReference type="ARBA" id="ARBA00022801"/>
    </source>
</evidence>
<evidence type="ECO:0000256" key="5">
    <source>
        <dbReference type="ARBA" id="ARBA00023251"/>
    </source>
</evidence>
<keyword evidence="4 6" id="KW-0378">Hydrolase</keyword>
<dbReference type="InterPro" id="IPR012338">
    <property type="entry name" value="Beta-lactam/transpept-like"/>
</dbReference>
<dbReference type="GO" id="GO:0030655">
    <property type="term" value="P:beta-lactam antibiotic catabolic process"/>
    <property type="evidence" value="ECO:0007669"/>
    <property type="project" value="InterPro"/>
</dbReference>
<evidence type="ECO:0000313" key="9">
    <source>
        <dbReference type="EMBL" id="RKF51011.1"/>
    </source>
</evidence>
<dbReference type="GO" id="GO:0046677">
    <property type="term" value="P:response to antibiotic"/>
    <property type="evidence" value="ECO:0007669"/>
    <property type="project" value="UniProtKB-UniRule"/>
</dbReference>
<dbReference type="NCBIfam" id="NF033103">
    <property type="entry name" value="bla_class_A"/>
    <property type="match status" value="1"/>
</dbReference>
<accession>A0A3R7EAR7</accession>
<dbReference type="PRINTS" id="PR00118">
    <property type="entry name" value="BLACTAMASEA"/>
</dbReference>
<organism evidence="9 10">
    <name type="scientific">Paraburkholderia fungorum</name>
    <dbReference type="NCBI Taxonomy" id="134537"/>
    <lineage>
        <taxon>Bacteria</taxon>
        <taxon>Pseudomonadati</taxon>
        <taxon>Pseudomonadota</taxon>
        <taxon>Betaproteobacteria</taxon>
        <taxon>Burkholderiales</taxon>
        <taxon>Burkholderiaceae</taxon>
        <taxon>Paraburkholderia</taxon>
    </lineage>
</organism>
<keyword evidence="5 6" id="KW-0046">Antibiotic resistance</keyword>
<comment type="similarity">
    <text evidence="2 6">Belongs to the class-A beta-lactamase family.</text>
</comment>
<evidence type="ECO:0000313" key="10">
    <source>
        <dbReference type="Proteomes" id="UP000283709"/>
    </source>
</evidence>
<dbReference type="Gene3D" id="3.40.710.10">
    <property type="entry name" value="DD-peptidase/beta-lactamase superfamily"/>
    <property type="match status" value="1"/>
</dbReference>
<dbReference type="InterPro" id="IPR045155">
    <property type="entry name" value="Beta-lactam_cat"/>
</dbReference>
<proteinExistence type="inferred from homology"/>
<dbReference type="PANTHER" id="PTHR35333:SF3">
    <property type="entry name" value="BETA-LACTAMASE-TYPE TRANSPEPTIDASE FOLD CONTAINING PROTEIN"/>
    <property type="match status" value="1"/>
</dbReference>
<dbReference type="InterPro" id="IPR023650">
    <property type="entry name" value="Beta-lactam_class-A_AS"/>
</dbReference>
<name>A0A3R7EAR7_9BURK</name>
<dbReference type="InterPro" id="IPR000871">
    <property type="entry name" value="Beta-lactam_class-A"/>
</dbReference>
<dbReference type="EMBL" id="MCAS01000001">
    <property type="protein sequence ID" value="RKF51011.1"/>
    <property type="molecule type" value="Genomic_DNA"/>
</dbReference>
<evidence type="ECO:0000256" key="2">
    <source>
        <dbReference type="ARBA" id="ARBA00009009"/>
    </source>
</evidence>
<sequence>MTISTTRRSLALGLPLLLSLGATSTRAANAPSLADVERRNGGRLGVFAIDTGSGRTLTHRADERFLMCSTFKGLLAAQVLARVDAGKEHPDRLVRYTEKDMIFTSPVTKAHLAEGAMPVGALCQAIVEVSDNTAAVLLMRSAGGPAGLTQFMRGLGDTVTRSDRYEPASNRYSGVLDTTTPRSITKSVSQILLGNVLSPQSRAQLEKWMIASTPGLNRLRAALPPDWIAGDRPGTSVEEQTNDYAIVRPPGRAPLLVAAYYDAPALGMPAREAVLREAGAVFVKWATDSA</sequence>
<protein>
    <recommendedName>
        <fullName evidence="3 6">Beta-lactamase</fullName>
        <ecNumber evidence="3 6">3.5.2.6</ecNumber>
    </recommendedName>
</protein>
<feature type="signal peptide" evidence="7">
    <location>
        <begin position="1"/>
        <end position="27"/>
    </location>
</feature>
<comment type="catalytic activity">
    <reaction evidence="1 6">
        <text>a beta-lactam + H2O = a substituted beta-amino acid</text>
        <dbReference type="Rhea" id="RHEA:20401"/>
        <dbReference type="ChEBI" id="CHEBI:15377"/>
        <dbReference type="ChEBI" id="CHEBI:35627"/>
        <dbReference type="ChEBI" id="CHEBI:140347"/>
        <dbReference type="EC" id="3.5.2.6"/>
    </reaction>
</comment>
<comment type="caution">
    <text evidence="9">The sequence shown here is derived from an EMBL/GenBank/DDBJ whole genome shotgun (WGS) entry which is preliminary data.</text>
</comment>
<evidence type="ECO:0000256" key="6">
    <source>
        <dbReference type="RuleBase" id="RU361140"/>
    </source>
</evidence>
<dbReference type="PANTHER" id="PTHR35333">
    <property type="entry name" value="BETA-LACTAMASE"/>
    <property type="match status" value="1"/>
</dbReference>
<gene>
    <name evidence="9" type="ORF">BCY88_02330</name>
</gene>
<feature type="domain" description="Beta-lactamase class A catalytic" evidence="8">
    <location>
        <begin position="45"/>
        <end position="260"/>
    </location>
</feature>
<evidence type="ECO:0000256" key="3">
    <source>
        <dbReference type="ARBA" id="ARBA00012865"/>
    </source>
</evidence>
<dbReference type="EC" id="3.5.2.6" evidence="3 6"/>
<evidence type="ECO:0000256" key="1">
    <source>
        <dbReference type="ARBA" id="ARBA00001526"/>
    </source>
</evidence>
<dbReference type="AlphaFoldDB" id="A0A3R7EAR7"/>
<evidence type="ECO:0000259" key="8">
    <source>
        <dbReference type="Pfam" id="PF13354"/>
    </source>
</evidence>
<feature type="chain" id="PRO_5018791471" description="Beta-lactamase" evidence="7">
    <location>
        <begin position="28"/>
        <end position="290"/>
    </location>
</feature>